<dbReference type="RefSeq" id="WP_150332757.1">
    <property type="nucleotide sequence ID" value="NZ_CP044108.1"/>
</dbReference>
<keyword evidence="2" id="KW-1185">Reference proteome</keyword>
<evidence type="ECO:0000313" key="2">
    <source>
        <dbReference type="Proteomes" id="UP000323865"/>
    </source>
</evidence>
<sequence>MQDSNPTSAEAIEAHEIDMTSAVRGQQVSLGRGRRALALDVVSCTERRFTVDEVRYLRPRWVDPRTRSLSEQSQFVALQVQAGNMQAGTEATLRQLPLSEEERVEIVRENRAAFDSQAVAALIAQEPPGEAIGNGVVVDGVEEIAGTAVFD</sequence>
<name>A0ABX6A4I5_9MICO</name>
<dbReference type="Proteomes" id="UP000323865">
    <property type="component" value="Chromosome"/>
</dbReference>
<reference evidence="1 2" key="1">
    <citation type="submission" date="2019-09" db="EMBL/GenBank/DDBJ databases">
        <title>FDA dAtabase for Regulatory Grade micrObial Sequences (FDA-ARGOS): Supporting development and validation of Infectious Disease Dx tests.</title>
        <authorList>
            <person name="Sciortino C."/>
            <person name="Tallon L."/>
            <person name="Sadzewicz L."/>
            <person name="Vavikolanu K."/>
            <person name="Mehta A."/>
            <person name="Aluvathingal J."/>
            <person name="Nadendla S."/>
            <person name="Nandy P."/>
            <person name="Geyer C."/>
            <person name="Yan Y."/>
            <person name="Sichtig H."/>
        </authorList>
    </citation>
    <scope>NUCLEOTIDE SEQUENCE [LARGE SCALE GENOMIC DNA]</scope>
    <source>
        <strain evidence="1 2">FDAARGOS_640</strain>
    </source>
</reference>
<accession>A0ABX6A4I5</accession>
<gene>
    <name evidence="1" type="ORF">FOB48_02385</name>
</gene>
<proteinExistence type="predicted"/>
<evidence type="ECO:0000313" key="1">
    <source>
        <dbReference type="EMBL" id="QEU11266.1"/>
    </source>
</evidence>
<organism evidence="1 2">
    <name type="scientific">Dermabacter vaginalis</name>
    <dbReference type="NCBI Taxonomy" id="1630135"/>
    <lineage>
        <taxon>Bacteria</taxon>
        <taxon>Bacillati</taxon>
        <taxon>Actinomycetota</taxon>
        <taxon>Actinomycetes</taxon>
        <taxon>Micrococcales</taxon>
        <taxon>Dermabacteraceae</taxon>
        <taxon>Dermabacter</taxon>
    </lineage>
</organism>
<dbReference type="EMBL" id="CP044108">
    <property type="protein sequence ID" value="QEU11266.1"/>
    <property type="molecule type" value="Genomic_DNA"/>
</dbReference>
<protein>
    <submittedName>
        <fullName evidence="1">Uncharacterized protein</fullName>
    </submittedName>
</protein>